<dbReference type="RefSeq" id="WP_346044198.1">
    <property type="nucleotide sequence ID" value="NZ_BAAACP010000007.1"/>
</dbReference>
<proteinExistence type="predicted"/>
<reference evidence="1 2" key="1">
    <citation type="journal article" date="2019" name="Int. J. Syst. Evol. Microbiol.">
        <title>The Global Catalogue of Microorganisms (GCM) 10K type strain sequencing project: providing services to taxonomists for standard genome sequencing and annotation.</title>
        <authorList>
            <consortium name="The Broad Institute Genomics Platform"/>
            <consortium name="The Broad Institute Genome Sequencing Center for Infectious Disease"/>
            <person name="Wu L."/>
            <person name="Ma J."/>
        </authorList>
    </citation>
    <scope>NUCLEOTIDE SEQUENCE [LARGE SCALE GENOMIC DNA]</scope>
    <source>
        <strain evidence="1 2">JCM 6486</strain>
    </source>
</reference>
<dbReference type="Proteomes" id="UP001400965">
    <property type="component" value="Unassembled WGS sequence"/>
</dbReference>
<name>A0ABN1M2U7_9FIRM</name>
<sequence length="513" mass="61577">MIKDYKDNTDALINEIYERCIAKNYLLEENYTDSVDYISAKLKSELGNYYTIQSKDIKSQRSITKCFVRKLNQYGNYPDFSQIINNISNSLKDFNLNSYRKLNPEYKTVDINEYYSTGNLRYVSRKDFYRVHNLILSNNLNLNKYFKPKDESQVKYFSKIVSNKDLIIAILKLPTCDLTDIDIDYMYRYYKYYLECVDIATNNIKSDKELIFNILNYSIDFDKLNLELDEKQLIKYINQRIIWKFGNLKRKLKYYRFHVKGINAKYINKENIILFGWFGLEYKYYSDQDILEINCLNKNQKQFILDVRNICSDISLKFNKTGEVDLSKKEVAEKLGLSLTALDKKCLRIRNKIRNAYTNTNYVSIYKCVKSNKPFRKLDPKIALADMYLTEEQINYNKQMILEGKIEVDENYNYNYNYWTSFDAKRTNKENMASYQKFSYNNTENFMIENDNEILDDNQYEIQSDDEEVEETNINYEDLDEELYIESMDDIYETQIINNQNEYNDSYYENCDY</sequence>
<accession>A0ABN1M2U7</accession>
<gene>
    <name evidence="1" type="ORF">GCM10008917_13580</name>
</gene>
<comment type="caution">
    <text evidence="1">The sequence shown here is derived from an EMBL/GenBank/DDBJ whole genome shotgun (WGS) entry which is preliminary data.</text>
</comment>
<protein>
    <submittedName>
        <fullName evidence="1">Uncharacterized protein</fullName>
    </submittedName>
</protein>
<evidence type="ECO:0000313" key="1">
    <source>
        <dbReference type="EMBL" id="GAA0863573.1"/>
    </source>
</evidence>
<keyword evidence="2" id="KW-1185">Reference proteome</keyword>
<dbReference type="EMBL" id="BAAACP010000007">
    <property type="protein sequence ID" value="GAA0863573.1"/>
    <property type="molecule type" value="Genomic_DNA"/>
</dbReference>
<evidence type="ECO:0000313" key="2">
    <source>
        <dbReference type="Proteomes" id="UP001400965"/>
    </source>
</evidence>
<organism evidence="1 2">
    <name type="scientific">Paraclostridium tenue</name>
    <dbReference type="NCBI Taxonomy" id="1737"/>
    <lineage>
        <taxon>Bacteria</taxon>
        <taxon>Bacillati</taxon>
        <taxon>Bacillota</taxon>
        <taxon>Clostridia</taxon>
        <taxon>Peptostreptococcales</taxon>
        <taxon>Peptostreptococcaceae</taxon>
        <taxon>Paraclostridium</taxon>
    </lineage>
</organism>